<dbReference type="Pfam" id="PF20149">
    <property type="entry name" value="DUF6532"/>
    <property type="match status" value="1"/>
</dbReference>
<organism evidence="2 3">
    <name type="scientific">Athelia psychrophila</name>
    <dbReference type="NCBI Taxonomy" id="1759441"/>
    <lineage>
        <taxon>Eukaryota</taxon>
        <taxon>Fungi</taxon>
        <taxon>Dikarya</taxon>
        <taxon>Basidiomycota</taxon>
        <taxon>Agaricomycotina</taxon>
        <taxon>Agaricomycetes</taxon>
        <taxon>Agaricomycetidae</taxon>
        <taxon>Atheliales</taxon>
        <taxon>Atheliaceae</taxon>
        <taxon>Athelia</taxon>
    </lineage>
</organism>
<feature type="non-terminal residue" evidence="2">
    <location>
        <position position="1"/>
    </location>
</feature>
<dbReference type="STRING" id="436010.A0A166C4J0"/>
<proteinExistence type="predicted"/>
<dbReference type="OrthoDB" id="3257342at2759"/>
<reference evidence="2 3" key="1">
    <citation type="journal article" date="2016" name="Mol. Biol. Evol.">
        <title>Comparative Genomics of Early-Diverging Mushroom-Forming Fungi Provides Insights into the Origins of Lignocellulose Decay Capabilities.</title>
        <authorList>
            <person name="Nagy L.G."/>
            <person name="Riley R."/>
            <person name="Tritt A."/>
            <person name="Adam C."/>
            <person name="Daum C."/>
            <person name="Floudas D."/>
            <person name="Sun H."/>
            <person name="Yadav J.S."/>
            <person name="Pangilinan J."/>
            <person name="Larsson K.H."/>
            <person name="Matsuura K."/>
            <person name="Barry K."/>
            <person name="Labutti K."/>
            <person name="Kuo R."/>
            <person name="Ohm R.A."/>
            <person name="Bhattacharya S.S."/>
            <person name="Shirouzu T."/>
            <person name="Yoshinaga Y."/>
            <person name="Martin F.M."/>
            <person name="Grigoriev I.V."/>
            <person name="Hibbett D.S."/>
        </authorList>
    </citation>
    <scope>NUCLEOTIDE SEQUENCE [LARGE SCALE GENOMIC DNA]</scope>
    <source>
        <strain evidence="2 3">CBS 109695</strain>
    </source>
</reference>
<accession>A0A166C4J0</accession>
<keyword evidence="3" id="KW-1185">Reference proteome</keyword>
<evidence type="ECO:0000313" key="3">
    <source>
        <dbReference type="Proteomes" id="UP000076532"/>
    </source>
</evidence>
<dbReference type="InterPro" id="IPR045341">
    <property type="entry name" value="DUF6532"/>
</dbReference>
<gene>
    <name evidence="2" type="ORF">FIBSPDRAFT_753614</name>
</gene>
<evidence type="ECO:0000259" key="1">
    <source>
        <dbReference type="Pfam" id="PF20149"/>
    </source>
</evidence>
<dbReference type="EMBL" id="KV417635">
    <property type="protein sequence ID" value="KZP13284.1"/>
    <property type="molecule type" value="Genomic_DNA"/>
</dbReference>
<name>A0A166C4J0_9AGAM</name>
<dbReference type="Proteomes" id="UP000076532">
    <property type="component" value="Unassembled WGS sequence"/>
</dbReference>
<protein>
    <recommendedName>
        <fullName evidence="1">DUF6532 domain-containing protein</fullName>
    </recommendedName>
</protein>
<sequence>ITDRDSHFRGEVKNVVYPLVAPMLGFKGGASQRVQDANIARVRALLDDFGFVYRKLSRDGTRKGLFKAKIIQSAINHLWFRNKKDEGIKYPEFYQPIPETGLALILTAVRPHMSFCLRHTEFPSLTD</sequence>
<evidence type="ECO:0000313" key="2">
    <source>
        <dbReference type="EMBL" id="KZP13284.1"/>
    </source>
</evidence>
<dbReference type="AlphaFoldDB" id="A0A166C4J0"/>
<feature type="domain" description="DUF6532" evidence="1">
    <location>
        <begin position="1"/>
        <end position="110"/>
    </location>
</feature>